<evidence type="ECO:0000313" key="4">
    <source>
        <dbReference type="EMBL" id="SFH92160.1"/>
    </source>
</evidence>
<dbReference type="PROSITE" id="PS51186">
    <property type="entry name" value="GNAT"/>
    <property type="match status" value="1"/>
</dbReference>
<dbReference type="SUPFAM" id="SSF55729">
    <property type="entry name" value="Acyl-CoA N-acyltransferases (Nat)"/>
    <property type="match status" value="1"/>
</dbReference>
<feature type="domain" description="N-acetyltransferase" evidence="3">
    <location>
        <begin position="5"/>
        <end position="160"/>
    </location>
</feature>
<dbReference type="InterPro" id="IPR050832">
    <property type="entry name" value="Bact_Acetyltransf"/>
</dbReference>
<dbReference type="CDD" id="cd04301">
    <property type="entry name" value="NAT_SF"/>
    <property type="match status" value="1"/>
</dbReference>
<keyword evidence="1 4" id="KW-0808">Transferase</keyword>
<accession>A0A1I3DZJ1</accession>
<evidence type="ECO:0000259" key="3">
    <source>
        <dbReference type="PROSITE" id="PS51186"/>
    </source>
</evidence>
<reference evidence="4 5" key="1">
    <citation type="submission" date="2016-10" db="EMBL/GenBank/DDBJ databases">
        <authorList>
            <person name="de Groot N.N."/>
        </authorList>
    </citation>
    <scope>NUCLEOTIDE SEQUENCE [LARGE SCALE GENOMIC DNA]</scope>
    <source>
        <strain evidence="4 5">CGMCC 1.6848</strain>
    </source>
</reference>
<dbReference type="STRING" id="442341.SAMN04487959_112112"/>
<keyword evidence="5" id="KW-1185">Reference proteome</keyword>
<keyword evidence="2" id="KW-0012">Acyltransferase</keyword>
<dbReference type="AlphaFoldDB" id="A0A1I3DZJ1"/>
<dbReference type="RefSeq" id="WP_092848253.1">
    <property type="nucleotide sequence ID" value="NZ_FOPY01000012.1"/>
</dbReference>
<dbReference type="EMBL" id="FOPY01000012">
    <property type="protein sequence ID" value="SFH92160.1"/>
    <property type="molecule type" value="Genomic_DNA"/>
</dbReference>
<protein>
    <submittedName>
        <fullName evidence="4">Acetyltransferase, GNAT family</fullName>
    </submittedName>
</protein>
<dbReference type="Gene3D" id="3.40.630.30">
    <property type="match status" value="1"/>
</dbReference>
<dbReference type="InterPro" id="IPR016181">
    <property type="entry name" value="Acyl_CoA_acyltransferase"/>
</dbReference>
<proteinExistence type="predicted"/>
<dbReference type="Proteomes" id="UP000199040">
    <property type="component" value="Unassembled WGS sequence"/>
</dbReference>
<dbReference type="Pfam" id="PF13673">
    <property type="entry name" value="Acetyltransf_10"/>
    <property type="match status" value="1"/>
</dbReference>
<dbReference type="InterPro" id="IPR000182">
    <property type="entry name" value="GNAT_dom"/>
</dbReference>
<evidence type="ECO:0000313" key="5">
    <source>
        <dbReference type="Proteomes" id="UP000199040"/>
    </source>
</evidence>
<gene>
    <name evidence="4" type="ORF">SAMN04487959_112112</name>
</gene>
<dbReference type="PANTHER" id="PTHR43877">
    <property type="entry name" value="AMINOALKYLPHOSPHONATE N-ACETYLTRANSFERASE-RELATED-RELATED"/>
    <property type="match status" value="1"/>
</dbReference>
<evidence type="ECO:0000256" key="2">
    <source>
        <dbReference type="ARBA" id="ARBA00023315"/>
    </source>
</evidence>
<sequence length="167" mass="18555">MLERVRYRVALPDDAADQGEVFHHAVMQGAAGYYSLAQRDAWASALPREAAAWAARQALFTTLVATCDGRCVGFVELDIGGGRIETLYVWPALARHGIGGRLLDYAEDEMRAQGVERLRIEASLILAPGLERRGWVRRGEEWVERRGERLNRIVLEKPLAPSGEISA</sequence>
<dbReference type="GO" id="GO:0016747">
    <property type="term" value="F:acyltransferase activity, transferring groups other than amino-acyl groups"/>
    <property type="evidence" value="ECO:0007669"/>
    <property type="project" value="InterPro"/>
</dbReference>
<evidence type="ECO:0000256" key="1">
    <source>
        <dbReference type="ARBA" id="ARBA00022679"/>
    </source>
</evidence>
<organism evidence="4 5">
    <name type="scientific">Modicisalibacter xianhensis</name>
    <dbReference type="NCBI Taxonomy" id="442341"/>
    <lineage>
        <taxon>Bacteria</taxon>
        <taxon>Pseudomonadati</taxon>
        <taxon>Pseudomonadota</taxon>
        <taxon>Gammaproteobacteria</taxon>
        <taxon>Oceanospirillales</taxon>
        <taxon>Halomonadaceae</taxon>
        <taxon>Modicisalibacter</taxon>
    </lineage>
</organism>
<name>A0A1I3DZJ1_9GAMM</name>